<evidence type="ECO:0000313" key="6">
    <source>
        <dbReference type="Proteomes" id="UP000182652"/>
    </source>
</evidence>
<dbReference type="SUPFAM" id="SSF55464">
    <property type="entry name" value="Origin of replication-binding domain, RBD-like"/>
    <property type="match status" value="1"/>
</dbReference>
<dbReference type="CDD" id="cd18809">
    <property type="entry name" value="SF1_C_RecD"/>
    <property type="match status" value="1"/>
</dbReference>
<dbReference type="InterPro" id="IPR014862">
    <property type="entry name" value="TrwC"/>
</dbReference>
<protein>
    <submittedName>
        <fullName evidence="5">Conjugative relaxase domain-containing protein, TrwC/TraI family</fullName>
    </submittedName>
</protein>
<proteinExistence type="predicted"/>
<feature type="domain" description="TrwC relaxase" evidence="4">
    <location>
        <begin position="12"/>
        <end position="358"/>
    </location>
</feature>
<evidence type="ECO:0000256" key="2">
    <source>
        <dbReference type="ARBA" id="ARBA00022840"/>
    </source>
</evidence>
<dbReference type="NCBIfam" id="NF041492">
    <property type="entry name" value="MobF"/>
    <property type="match status" value="1"/>
</dbReference>
<dbReference type="AlphaFoldDB" id="A0A1H4I7D7"/>
<dbReference type="STRING" id="156980.SAMN04489745_0083"/>
<reference evidence="5 6" key="1">
    <citation type="submission" date="2016-10" db="EMBL/GenBank/DDBJ databases">
        <authorList>
            <person name="de Groot N.N."/>
        </authorList>
    </citation>
    <scope>NUCLEOTIDE SEQUENCE [LARGE SCALE GENOMIC DNA]</scope>
    <source>
        <strain evidence="5 6">DSM 10495</strain>
    </source>
</reference>
<dbReference type="PANTHER" id="PTHR43788">
    <property type="entry name" value="DNA2/NAM7 HELICASE FAMILY MEMBER"/>
    <property type="match status" value="1"/>
</dbReference>
<dbReference type="Gene3D" id="2.30.30.940">
    <property type="match status" value="1"/>
</dbReference>
<dbReference type="Pfam" id="PF08751">
    <property type="entry name" value="TrwC"/>
    <property type="match status" value="1"/>
</dbReference>
<dbReference type="GO" id="GO:0005524">
    <property type="term" value="F:ATP binding"/>
    <property type="evidence" value="ECO:0007669"/>
    <property type="project" value="UniProtKB-KW"/>
</dbReference>
<feature type="region of interest" description="Disordered" evidence="3">
    <location>
        <begin position="82"/>
        <end position="109"/>
    </location>
</feature>
<dbReference type="RefSeq" id="WP_066217236.1">
    <property type="nucleotide sequence ID" value="NZ_FNSN01000002.1"/>
</dbReference>
<dbReference type="Proteomes" id="UP000182652">
    <property type="component" value="Unassembled WGS sequence"/>
</dbReference>
<dbReference type="InterPro" id="IPR050534">
    <property type="entry name" value="Coronavir_polyprotein_1ab"/>
</dbReference>
<evidence type="ECO:0000313" key="5">
    <source>
        <dbReference type="EMBL" id="SEB29810.1"/>
    </source>
</evidence>
<dbReference type="GO" id="GO:0017116">
    <property type="term" value="F:single-stranded DNA helicase activity"/>
    <property type="evidence" value="ECO:0007669"/>
    <property type="project" value="TreeGrafter"/>
</dbReference>
<dbReference type="EMBL" id="FNSN01000002">
    <property type="protein sequence ID" value="SEB29810.1"/>
    <property type="molecule type" value="Genomic_DNA"/>
</dbReference>
<sequence length="1232" mass="135077">MTVSIGRISIDYYLEQAAGDGAQTGTRDLSAYYTESQAPAGRWRGKGLVDVHLEQGAVVEKIHAKRLYEELIDPMTLQPLGRRPIKEQKAGADTKTPAGAPAKPERKPVAGFDLTFSPPKSISALWALADTHTQAELYRAHREAMDEVLNWAEDNVIQTRAGHGGVAKVAATGMIASEFDHWDSRAGDPQLHTHVVIANRVKRVSDGGWGTLDSYTLHRNVVALSEMYNSRLFDRVGARVGAVAELRLKDPETGSEFETIAQAIEGLNFLDEDPRQARVELAGVPQILLEEFSTRISEINRLTEERKAQYLEATGREPTAAMVLKWRGEATLASREPKDKDRPLSLPEKMAGWRERALNIGVNPSDMVREAVGRDVTFLTAADLTPDLTRRLAGLVLQDAAQRRTTFTRANLIASTERLLRGVRVNAMEERIKLQELIVTDATEQAVSLTPARMGQPEGEDAFLIKDSTSVFQTPTLYTAQETLDTEQYLISRLHAEAHGIAEAHELLTEFRTKGGHALSGDQHQAAAAVLSSNRAVDAIIGPAGTGKTTTMRAVREAWESVHGRVVGLAPSAVAAAVLAEELDTGCENVAKWLYETIGEGALRRMKRVTELEERLARAETRAGRKGSRAATRAELEHLRGRLAQECAEQAKFTLRDGDLLILDEASMISTADLLYLNRQAEAAGAKILMVGDPAQLESVDAGGFLGWMERHEEAAWLDTVWRFTNDWEGTASLKLRSGDLDVIKTYQEAGRIIPCGDGGASEQAYRAWARDTAQDLTRSLLIAGDNLTVKELNQRAQQDLVAEGRVDVENTVPLRTGFAGVGDLLLARTNNRRIIDETGHFVKNGTRLFVTTIQPDGAVTATRSDTGAALTLDATYLAEAVELGYACTAHRSQGVTVATAHTVVTPGQPREQFYVAMTRGRNNNTAYVALREEEPDSPDTWGMMHTIQSESAGEIIAGILRNATAEKTAHEVREAEHGYANDLGRILHELDYTGHAARATAAAHWVHTHLPEQASELLNHPDWPDLITADIATAIPDGPPNPGPSIAQLAAAVRNHTASPVTGENRILTALSSFPPMTEEQQRVKDLLQHKAEERLTVLTHETLTERPTWWEAAEETLGAEEARRRLPELLAWRAVAEVDTTTPWGPPPRPNSYAHRFYTHIKDSIPVPSHTEDDAWENIDEITRRTDETLADVAATNAEIDAILGWDDAPEDPASTQAPEAPEQDSVSWD</sequence>
<name>A0A1H4I7D7_9MICC</name>
<dbReference type="Pfam" id="PF13604">
    <property type="entry name" value="AAA_30"/>
    <property type="match status" value="1"/>
</dbReference>
<keyword evidence="1" id="KW-0547">Nucleotide-binding</keyword>
<dbReference type="SUPFAM" id="SSF52540">
    <property type="entry name" value="P-loop containing nucleoside triphosphate hydrolases"/>
    <property type="match status" value="2"/>
</dbReference>
<organism evidence="5 6">
    <name type="scientific">Arthrobacter woluwensis</name>
    <dbReference type="NCBI Taxonomy" id="156980"/>
    <lineage>
        <taxon>Bacteria</taxon>
        <taxon>Bacillati</taxon>
        <taxon>Actinomycetota</taxon>
        <taxon>Actinomycetes</taxon>
        <taxon>Micrococcales</taxon>
        <taxon>Micrococcaceae</taxon>
        <taxon>Arthrobacter</taxon>
    </lineage>
</organism>
<dbReference type="GO" id="GO:0009338">
    <property type="term" value="C:exodeoxyribonuclease V complex"/>
    <property type="evidence" value="ECO:0007669"/>
    <property type="project" value="TreeGrafter"/>
</dbReference>
<evidence type="ECO:0000259" key="4">
    <source>
        <dbReference type="Pfam" id="PF08751"/>
    </source>
</evidence>
<dbReference type="InterPro" id="IPR027417">
    <property type="entry name" value="P-loop_NTPase"/>
</dbReference>
<dbReference type="GO" id="GO:0006310">
    <property type="term" value="P:DNA recombination"/>
    <property type="evidence" value="ECO:0007669"/>
    <property type="project" value="TreeGrafter"/>
</dbReference>
<evidence type="ECO:0000256" key="1">
    <source>
        <dbReference type="ARBA" id="ARBA00022741"/>
    </source>
</evidence>
<dbReference type="PANTHER" id="PTHR43788:SF6">
    <property type="entry name" value="DNA HELICASE B"/>
    <property type="match status" value="1"/>
</dbReference>
<keyword evidence="2" id="KW-0067">ATP-binding</keyword>
<keyword evidence="6" id="KW-1185">Reference proteome</keyword>
<dbReference type="Gene3D" id="3.40.50.300">
    <property type="entry name" value="P-loop containing nucleotide triphosphate hydrolases"/>
    <property type="match status" value="2"/>
</dbReference>
<accession>A0A1H4I7D7</accession>
<feature type="region of interest" description="Disordered" evidence="3">
    <location>
        <begin position="1207"/>
        <end position="1232"/>
    </location>
</feature>
<gene>
    <name evidence="5" type="ORF">SAMN04489745_0083</name>
</gene>
<evidence type="ECO:0000256" key="3">
    <source>
        <dbReference type="SAM" id="MobiDB-lite"/>
    </source>
</evidence>